<dbReference type="HOGENOM" id="CLU_068283_0_0_1"/>
<proteinExistence type="predicted"/>
<feature type="domain" description="Bacterial surface antigen (D15)" evidence="3">
    <location>
        <begin position="211"/>
        <end position="345"/>
    </location>
</feature>
<evidence type="ECO:0000313" key="4">
    <source>
        <dbReference type="EMBL" id="ADM12221.1"/>
    </source>
</evidence>
<dbReference type="Proteomes" id="UP000002313">
    <property type="component" value="Chromosome IX"/>
</dbReference>
<sequence length="349" mass="39135">MFKITGTRRTDKSFLDEIQGIPGKSGVDEVIGRLRKLKIFSAVAKTCDGLSVTEEKRSISFSGDTTGKVPKGYLKMKLPNLFGRAENLEVSVSTSKDMSFQFSKPVLAKSLSFLRIFGSRDTMKSPHEEYPHTRASLEVERETQRICVGRERIGYLDQAFIELRKKLGAIDIKSKIGIFDSRPCRLFLKTQAEMILRKAFPRNLFTDIHLSTGTILGEPHIAERYYLGENIRGYRGMSISPSNSGLKIGGNSFFEVSHRMGVSRWDAKGFFFWSLGYVSEDRNITRSFKSIMESHSYKDSECLGASVGLGASVPVMKAKDGPVVGISFAIPLTNNKQIQRLQFGFDMDF</sequence>
<dbReference type="Gene3D" id="2.40.160.50">
    <property type="entry name" value="membrane protein fhac: a member of the omp85/tpsb transporter family"/>
    <property type="match status" value="1"/>
</dbReference>
<dbReference type="GeneID" id="9698412"/>
<dbReference type="InterPro" id="IPR000184">
    <property type="entry name" value="Bac_surfAg_D15"/>
</dbReference>
<reference evidence="4 5" key="1">
    <citation type="journal article" date="2010" name="Nat. Commun.">
        <title>The complete sequence of the smallest known nuclear genome from the microsporidian Encephalitozoon intestinalis.</title>
        <authorList>
            <person name="Corradi N."/>
            <person name="Pombert J.-F."/>
            <person name="Farinelli L."/>
            <person name="Didier E.S."/>
            <person name="Keeling P.J."/>
        </authorList>
    </citation>
    <scope>NUCLEOTIDE SEQUENCE [LARGE SCALE GENOMIC DNA]</scope>
    <source>
        <strain evidence="4 5">ATCC 50506</strain>
    </source>
</reference>
<evidence type="ECO:0000256" key="1">
    <source>
        <dbReference type="ARBA" id="ARBA00004370"/>
    </source>
</evidence>
<dbReference type="KEGG" id="ein:Eint_090920"/>
<dbReference type="AlphaFoldDB" id="E0S8V5"/>
<evidence type="ECO:0000259" key="3">
    <source>
        <dbReference type="Pfam" id="PF01103"/>
    </source>
</evidence>
<protein>
    <recommendedName>
        <fullName evidence="3">Bacterial surface antigen (D15) domain-containing protein</fullName>
    </recommendedName>
</protein>
<evidence type="ECO:0000256" key="2">
    <source>
        <dbReference type="ARBA" id="ARBA00023136"/>
    </source>
</evidence>
<dbReference type="VEuPathDB" id="MicrosporidiaDB:Eint_090920"/>
<dbReference type="GO" id="GO:0019867">
    <property type="term" value="C:outer membrane"/>
    <property type="evidence" value="ECO:0007669"/>
    <property type="project" value="InterPro"/>
</dbReference>
<name>E0S8V5_ENCIT</name>
<accession>E0S8V5</accession>
<keyword evidence="5" id="KW-1185">Reference proteome</keyword>
<gene>
    <name evidence="4" type="ORF">Eint_090920</name>
</gene>
<dbReference type="Pfam" id="PF01103">
    <property type="entry name" value="Omp85"/>
    <property type="match status" value="1"/>
</dbReference>
<dbReference type="RefSeq" id="XP_003073581.1">
    <property type="nucleotide sequence ID" value="XM_003073535.1"/>
</dbReference>
<organism evidence="4 5">
    <name type="scientific">Encephalitozoon intestinalis (strain ATCC 50506)</name>
    <name type="common">Microsporidian parasite</name>
    <name type="synonym">Septata intestinalis</name>
    <dbReference type="NCBI Taxonomy" id="876142"/>
    <lineage>
        <taxon>Eukaryota</taxon>
        <taxon>Fungi</taxon>
        <taxon>Fungi incertae sedis</taxon>
        <taxon>Microsporidia</taxon>
        <taxon>Unikaryonidae</taxon>
        <taxon>Encephalitozoon</taxon>
    </lineage>
</organism>
<dbReference type="OrthoDB" id="2189193at2759"/>
<keyword evidence="2" id="KW-0472">Membrane</keyword>
<reference evidence="4 5" key="2">
    <citation type="journal article" date="2012" name="Proc. Natl. Acad. Sci. U.S.A.">
        <title>Gain and loss of multiple functionally related, horizontally transferred genes in the reduced genomes of two microsporidian parasites.</title>
        <authorList>
            <person name="Pombert J.-F."/>
            <person name="Selman M."/>
            <person name="Burki F."/>
            <person name="Bardell F.T."/>
            <person name="Farinelli L."/>
            <person name="Solter L.F."/>
            <person name="Whitman D.W."/>
            <person name="Weiss L.M."/>
            <person name="Corradi N."/>
            <person name="Keeling P.J."/>
        </authorList>
    </citation>
    <scope>NUCLEOTIDE SEQUENCE [LARGE SCALE GENOMIC DNA]</scope>
    <source>
        <strain evidence="4 5">ATCC 50506</strain>
    </source>
</reference>
<dbReference type="EMBL" id="CP001950">
    <property type="protein sequence ID" value="ADM12221.1"/>
    <property type="molecule type" value="Genomic_DNA"/>
</dbReference>
<comment type="subcellular location">
    <subcellularLocation>
        <location evidence="1">Membrane</location>
    </subcellularLocation>
</comment>
<evidence type="ECO:0000313" key="5">
    <source>
        <dbReference type="Proteomes" id="UP000002313"/>
    </source>
</evidence>